<evidence type="ECO:0000313" key="4">
    <source>
        <dbReference type="Proteomes" id="UP001162640"/>
    </source>
</evidence>
<name>A0A9W7B599_9STRA</name>
<proteinExistence type="predicted"/>
<feature type="region of interest" description="Disordered" evidence="1">
    <location>
        <begin position="50"/>
        <end position="106"/>
    </location>
</feature>
<dbReference type="Proteomes" id="UP001162640">
    <property type="component" value="Unassembled WGS sequence"/>
</dbReference>
<feature type="transmembrane region" description="Helical" evidence="2">
    <location>
        <begin position="182"/>
        <end position="201"/>
    </location>
</feature>
<feature type="transmembrane region" description="Helical" evidence="2">
    <location>
        <begin position="153"/>
        <end position="176"/>
    </location>
</feature>
<sequence length="307" mass="34254">MTSPPSNVLILQSFISTFDQLINDELFSESDYTDAIEVLRLRWLKKKETGRSQLEGNQSTVEKKTRATGGKHGQIHPVLAPIEIPAGEEDETKTTKQVKPKGGVGRRRSLAPGIEQKMVQEALHRDTFNKGNKQGFNAISQFLFAIMKGIHGMICWGMMIVAIVIACPTFCGLLPYECSYVMFLMVPTLASYSSILNLQLLRHLLKNFDVLLLIMYTWSAQLSLVLCLRDARIWTCVIGTWGMTYMILVDASPDKVRKSVGHSGCVGVFIFTFAVVCALWFGAVPDLHPRHIDVGDTKNAGWAKFIN</sequence>
<protein>
    <submittedName>
        <fullName evidence="3">Uncharacterized protein</fullName>
    </submittedName>
</protein>
<keyword evidence="2" id="KW-0472">Membrane</keyword>
<evidence type="ECO:0000313" key="3">
    <source>
        <dbReference type="EMBL" id="GMH84326.1"/>
    </source>
</evidence>
<feature type="transmembrane region" description="Helical" evidence="2">
    <location>
        <begin position="231"/>
        <end position="248"/>
    </location>
</feature>
<feature type="compositionally biased region" description="Basic residues" evidence="1">
    <location>
        <begin position="96"/>
        <end position="106"/>
    </location>
</feature>
<reference evidence="4" key="1">
    <citation type="journal article" date="2023" name="Commun. Biol.">
        <title>Genome analysis of Parmales, the sister group of diatoms, reveals the evolutionary specialization of diatoms from phago-mixotrophs to photoautotrophs.</title>
        <authorList>
            <person name="Ban H."/>
            <person name="Sato S."/>
            <person name="Yoshikawa S."/>
            <person name="Yamada K."/>
            <person name="Nakamura Y."/>
            <person name="Ichinomiya M."/>
            <person name="Sato N."/>
            <person name="Blanc-Mathieu R."/>
            <person name="Endo H."/>
            <person name="Kuwata A."/>
            <person name="Ogata H."/>
        </authorList>
    </citation>
    <scope>NUCLEOTIDE SEQUENCE [LARGE SCALE GENOMIC DNA]</scope>
</reference>
<keyword evidence="2" id="KW-1133">Transmembrane helix</keyword>
<evidence type="ECO:0000256" key="2">
    <source>
        <dbReference type="SAM" id="Phobius"/>
    </source>
</evidence>
<accession>A0A9W7B599</accession>
<feature type="compositionally biased region" description="Polar residues" evidence="1">
    <location>
        <begin position="51"/>
        <end position="60"/>
    </location>
</feature>
<evidence type="ECO:0000256" key="1">
    <source>
        <dbReference type="SAM" id="MobiDB-lite"/>
    </source>
</evidence>
<dbReference type="EMBL" id="BLQM01000342">
    <property type="protein sequence ID" value="GMH84326.1"/>
    <property type="molecule type" value="Genomic_DNA"/>
</dbReference>
<organism evidence="3 4">
    <name type="scientific">Triparma laevis f. inornata</name>
    <dbReference type="NCBI Taxonomy" id="1714386"/>
    <lineage>
        <taxon>Eukaryota</taxon>
        <taxon>Sar</taxon>
        <taxon>Stramenopiles</taxon>
        <taxon>Ochrophyta</taxon>
        <taxon>Bolidophyceae</taxon>
        <taxon>Parmales</taxon>
        <taxon>Triparmaceae</taxon>
        <taxon>Triparma</taxon>
    </lineage>
</organism>
<keyword evidence="2" id="KW-0812">Transmembrane</keyword>
<comment type="caution">
    <text evidence="3">The sequence shown here is derived from an EMBL/GenBank/DDBJ whole genome shotgun (WGS) entry which is preliminary data.</text>
</comment>
<dbReference type="AlphaFoldDB" id="A0A9W7B599"/>
<feature type="transmembrane region" description="Helical" evidence="2">
    <location>
        <begin position="260"/>
        <end position="281"/>
    </location>
</feature>
<gene>
    <name evidence="3" type="ORF">TL16_g09890</name>
</gene>